<organism evidence="7 8">
    <name type="scientific">Cercospora beticola</name>
    <name type="common">Sugarbeet leaf spot fungus</name>
    <dbReference type="NCBI Taxonomy" id="122368"/>
    <lineage>
        <taxon>Eukaryota</taxon>
        <taxon>Fungi</taxon>
        <taxon>Dikarya</taxon>
        <taxon>Ascomycota</taxon>
        <taxon>Pezizomycotina</taxon>
        <taxon>Dothideomycetes</taxon>
        <taxon>Dothideomycetidae</taxon>
        <taxon>Mycosphaerellales</taxon>
        <taxon>Mycosphaerellaceae</taxon>
        <taxon>Cercospora</taxon>
    </lineage>
</organism>
<feature type="non-terminal residue" evidence="7">
    <location>
        <position position="1"/>
    </location>
</feature>
<feature type="transmembrane region" description="Helical" evidence="6">
    <location>
        <begin position="51"/>
        <end position="68"/>
    </location>
</feature>
<dbReference type="Proteomes" id="UP000230605">
    <property type="component" value="Chromosome 1"/>
</dbReference>
<evidence type="ECO:0000256" key="3">
    <source>
        <dbReference type="ARBA" id="ARBA00022692"/>
    </source>
</evidence>
<keyword evidence="4 6" id="KW-1133">Transmembrane helix</keyword>
<feature type="transmembrane region" description="Helical" evidence="6">
    <location>
        <begin position="75"/>
        <end position="97"/>
    </location>
</feature>
<evidence type="ECO:0000256" key="5">
    <source>
        <dbReference type="ARBA" id="ARBA00023136"/>
    </source>
</evidence>
<comment type="similarity">
    <text evidence="2">Belongs to the UPF0057 (PMP3) family.</text>
</comment>
<accession>A0A2G5I9B2</accession>
<evidence type="ECO:0000256" key="6">
    <source>
        <dbReference type="SAM" id="Phobius"/>
    </source>
</evidence>
<reference evidence="7 8" key="1">
    <citation type="submission" date="2015-10" db="EMBL/GenBank/DDBJ databases">
        <title>The cercosporin biosynthetic gene cluster was horizontally transferred to several fungal lineages and shown to be expanded in Cercospora beticola based on microsynteny with recipient genomes.</title>
        <authorList>
            <person name="De Jonge R."/>
            <person name="Ebert M.K."/>
            <person name="Suttle J.C."/>
            <person name="Jurick Ii W.M."/>
            <person name="Secor G.A."/>
            <person name="Thomma B.P."/>
            <person name="Van De Peer Y."/>
            <person name="Bolton M.D."/>
        </authorList>
    </citation>
    <scope>NUCLEOTIDE SEQUENCE [LARGE SCALE GENOMIC DNA]</scope>
    <source>
        <strain evidence="7 8">09-40</strain>
    </source>
</reference>
<evidence type="ECO:0000256" key="1">
    <source>
        <dbReference type="ARBA" id="ARBA00004370"/>
    </source>
</evidence>
<evidence type="ECO:0000313" key="8">
    <source>
        <dbReference type="Proteomes" id="UP000230605"/>
    </source>
</evidence>
<dbReference type="GO" id="GO:0016020">
    <property type="term" value="C:membrane"/>
    <property type="evidence" value="ECO:0007669"/>
    <property type="project" value="UniProtKB-SubCell"/>
</dbReference>
<dbReference type="InterPro" id="IPR000612">
    <property type="entry name" value="PMP3"/>
</dbReference>
<name>A0A2G5I9B2_CERBT</name>
<dbReference type="EMBL" id="LKMD01000100">
    <property type="protein sequence ID" value="PIB01371.1"/>
    <property type="molecule type" value="Genomic_DNA"/>
</dbReference>
<evidence type="ECO:0000313" key="7">
    <source>
        <dbReference type="EMBL" id="PIB01371.1"/>
    </source>
</evidence>
<evidence type="ECO:0000256" key="2">
    <source>
        <dbReference type="ARBA" id="ARBA00009530"/>
    </source>
</evidence>
<comment type="caution">
    <text evidence="7">The sequence shown here is derived from an EMBL/GenBank/DDBJ whole genome shotgun (WGS) entry which is preliminary data.</text>
</comment>
<comment type="subcellular location">
    <subcellularLocation>
        <location evidence="1">Membrane</location>
    </subcellularLocation>
</comment>
<dbReference type="PANTHER" id="PTHR21659">
    <property type="entry name" value="HYDROPHOBIC PROTEIN RCI2 LOW TEMPERATURE AND SALT RESPONSIVE PROTEIN LTI6 -RELATED"/>
    <property type="match status" value="1"/>
</dbReference>
<proteinExistence type="inferred from homology"/>
<gene>
    <name evidence="7" type="ORF">CB0940_00792</name>
</gene>
<dbReference type="PANTHER" id="PTHR21659:SF112">
    <property type="entry name" value="PROTEIN SNA2-RELATED"/>
    <property type="match status" value="1"/>
</dbReference>
<dbReference type="AlphaFoldDB" id="A0A2G5I9B2"/>
<evidence type="ECO:0000256" key="4">
    <source>
        <dbReference type="ARBA" id="ARBA00022989"/>
    </source>
</evidence>
<sequence>VQVCCKFWSCGYFILYSPDPYHTHRPTLVHTRIDYLLSQAFNMAKSSSSDVLLYFLAIFVPPVPVFIKKACGADLLINIALCVLGWIPGVIHAWWVISRTERLVVH</sequence>
<dbReference type="Pfam" id="PF01679">
    <property type="entry name" value="Pmp3"/>
    <property type="match status" value="1"/>
</dbReference>
<keyword evidence="5 6" id="KW-0472">Membrane</keyword>
<protein>
    <submittedName>
        <fullName evidence="7">Plasma membrane proteolipid 3</fullName>
    </submittedName>
</protein>
<keyword evidence="3 6" id="KW-0812">Transmembrane</keyword>
<dbReference type="OrthoDB" id="2802411at2759"/>